<comment type="caution">
    <text evidence="4">The sequence shown here is derived from an EMBL/GenBank/DDBJ whole genome shotgun (WGS) entry which is preliminary data.</text>
</comment>
<feature type="region of interest" description="Disordered" evidence="1">
    <location>
        <begin position="392"/>
        <end position="417"/>
    </location>
</feature>
<dbReference type="VEuPathDB" id="ToxoDB:cyc_06138"/>
<dbReference type="Proteomes" id="UP000095192">
    <property type="component" value="Unassembled WGS sequence"/>
</dbReference>
<reference evidence="4 5" key="1">
    <citation type="journal article" date="2016" name="BMC Genomics">
        <title>Comparative genomics reveals Cyclospora cayetanensis possesses coccidia-like metabolism and invasion components but unique surface antigens.</title>
        <authorList>
            <person name="Liu S."/>
            <person name="Wang L."/>
            <person name="Zheng H."/>
            <person name="Xu Z."/>
            <person name="Roellig D.M."/>
            <person name="Li N."/>
            <person name="Frace M.A."/>
            <person name="Tang K."/>
            <person name="Arrowood M.J."/>
            <person name="Moss D.M."/>
            <person name="Zhang L."/>
            <person name="Feng Y."/>
            <person name="Xiao L."/>
        </authorList>
    </citation>
    <scope>NUCLEOTIDE SEQUENCE [LARGE SCALE GENOMIC DNA]</scope>
    <source>
        <strain evidence="4 5">CHN_HEN01</strain>
    </source>
</reference>
<evidence type="ECO:0000256" key="2">
    <source>
        <dbReference type="SAM" id="Phobius"/>
    </source>
</evidence>
<keyword evidence="2" id="KW-0812">Transmembrane</keyword>
<keyword evidence="2" id="KW-0472">Membrane</keyword>
<evidence type="ECO:0000256" key="1">
    <source>
        <dbReference type="SAM" id="MobiDB-lite"/>
    </source>
</evidence>
<dbReference type="InParanoid" id="A0A1D3CTP1"/>
<keyword evidence="5" id="KW-1185">Reference proteome</keyword>
<keyword evidence="3" id="KW-0732">Signal</keyword>
<feature type="transmembrane region" description="Helical" evidence="2">
    <location>
        <begin position="1207"/>
        <end position="1226"/>
    </location>
</feature>
<keyword evidence="2" id="KW-1133">Transmembrane helix</keyword>
<accession>A0A1D3CTP1</accession>
<feature type="transmembrane region" description="Helical" evidence="2">
    <location>
        <begin position="1247"/>
        <end position="1270"/>
    </location>
</feature>
<feature type="region of interest" description="Disordered" evidence="1">
    <location>
        <begin position="1347"/>
        <end position="1368"/>
    </location>
</feature>
<evidence type="ECO:0000313" key="4">
    <source>
        <dbReference type="EMBL" id="OEH74573.1"/>
    </source>
</evidence>
<organism evidence="4 5">
    <name type="scientific">Cyclospora cayetanensis</name>
    <dbReference type="NCBI Taxonomy" id="88456"/>
    <lineage>
        <taxon>Eukaryota</taxon>
        <taxon>Sar</taxon>
        <taxon>Alveolata</taxon>
        <taxon>Apicomplexa</taxon>
        <taxon>Conoidasida</taxon>
        <taxon>Coccidia</taxon>
        <taxon>Eucoccidiorida</taxon>
        <taxon>Eimeriorina</taxon>
        <taxon>Eimeriidae</taxon>
        <taxon>Cyclospora</taxon>
    </lineage>
</organism>
<feature type="signal peptide" evidence="3">
    <location>
        <begin position="1"/>
        <end position="24"/>
    </location>
</feature>
<feature type="compositionally biased region" description="Basic and acidic residues" evidence="1">
    <location>
        <begin position="1351"/>
        <end position="1368"/>
    </location>
</feature>
<feature type="chain" id="PRO_5008913898" evidence="3">
    <location>
        <begin position="25"/>
        <end position="1414"/>
    </location>
</feature>
<sequence length="1414" mass="158300">MGLVRIFTGALLCASCSMTQLGDASEHQVFTMAPGSTVHIHSRVEPVVNTGAQPTSPTGTFGGSGSFGGPSVSFQTPHTIEIQHVTQPFNPVISVGGIGYTGGSYESPGFATSSAISRPTNRIVYGWVPEPQSASLQAMNIEELNSALRSEAFVQALRSRSQIDVRCNIPLATDKNSYLNAFLRTVQAERAFRKDIDEQVVQIEEALRRDQMADIGASYQQALATLANGEEGTQNEARADAARYKETVERLISARLEILMTCKLAALLGQPRIFTEGSFSSLDVLEFVATALGLSNESEESLELSEGRAVFGGLEPFLMTSNPLTLGHLLTLLIGHIDRELFFGANAKKPFYSFTTLMGATGGETAISLLDEMCDRDRGPHYKTPLLKRLRPKGRDGKPRVRGSAQPWFRRGGSRVHRNPQQPELLRAYCDTTEMILNAIMLKHEDIQQEMLKYSLPVEPLVDPATNAARIQTRTCRGMATVCSFENTILNPIANPLDPQAIDQNTNARMAYEFYTGLASAQLGNLFGPSGSRQSSVFAEQWVEMMSKPSAHSDILERVFFFDTREMTAQTKSTMVKGFEAYEKRISQLAGKPSVPFEEAARTYGAIQKTVQNQPPKKWYTRKPKITKRNLFRIAIILLLRSTISCDMKQSFAEKFEAFTKSVFFSGAAKGRRVPATQRTLMAFFRTGKAPTLLNMCAYDPLTLNYMFLYRFVLMGSDAARTHDRQHARVSKTRLSTRLLGSKWTPALLKAVMNGFRRKTMVKRAKALLLESLDPSILPLLIDSFDWIVHTQAALQVNQNSFMFHDLGAPPESYQTTAESKAAVKLSDGGLVKLTDKQLKNWSEFGIPASLTNRLRKGEKLPKVTAFEKIPTPDLTKWELQLNTKWLEALTAYLQHPYGKAALAANDPVAMLIQESKNRLEAELETTIFLGRIVKIPRVSKFKRALRAVSNFFRMLLRSPEQSEYAVWMGVKVNIDQVMSVMKAVNSASEVVKSSGMYDHIKEGFLEIVKDVIMGNLDTHHRIVGYDTYAAVDEQMRKEGFAAAHKRNHGFLAIHPEYPNLSDAERKKEFQYSMCMDHCEALWKLLTSLVLTNMQNPKKLADYEKEMKSTKAITTLSDPNRVNAFRLGLNVQTDYFDNMLDKGSKDNIKRMKHGGGTWFAYSLLLAGRIQTAMGMPNLGTTLIYQAPYYGNFILKWIEERRKSRKKAIFAMMTLGFFFAYTFLSVADITQHLTDSGLGPAVECLENLVLGPICPAAVVAPAITSAATAAAQDVFKVGILGLLTPYLVLPMMLVSVWQILKSEFKILMQFEMSVKSLFTRFSRWVKQPFKNWWRRRRRMKESILKQASQKYESAKKKNNGREPRTRSFVERHDSGSVQLDAMGLPSGEMEVSYDVSWSTPIYPHSPPLVRVSFTK</sequence>
<evidence type="ECO:0000256" key="3">
    <source>
        <dbReference type="SAM" id="SignalP"/>
    </source>
</evidence>
<proteinExistence type="predicted"/>
<dbReference type="VEuPathDB" id="ToxoDB:LOC34622373"/>
<evidence type="ECO:0000313" key="5">
    <source>
        <dbReference type="Proteomes" id="UP000095192"/>
    </source>
</evidence>
<gene>
    <name evidence="4" type="ORF">cyc_06138</name>
</gene>
<name>A0A1D3CTP1_9EIME</name>
<protein>
    <submittedName>
        <fullName evidence="4">Rhoptry neck protein</fullName>
    </submittedName>
</protein>
<dbReference type="EMBL" id="JROU02002003">
    <property type="protein sequence ID" value="OEH74573.1"/>
    <property type="molecule type" value="Genomic_DNA"/>
</dbReference>
<feature type="transmembrane region" description="Helical" evidence="2">
    <location>
        <begin position="1276"/>
        <end position="1299"/>
    </location>
</feature>